<feature type="region of interest" description="Disordered" evidence="1">
    <location>
        <begin position="18"/>
        <end position="40"/>
    </location>
</feature>
<dbReference type="RefSeq" id="WP_391936628.1">
    <property type="nucleotide sequence ID" value="NZ_JBIBSM010000016.1"/>
</dbReference>
<reference evidence="2 3" key="1">
    <citation type="submission" date="2024-10" db="EMBL/GenBank/DDBJ databases">
        <title>The Natural Products Discovery Center: Release of the First 8490 Sequenced Strains for Exploring Actinobacteria Biosynthetic Diversity.</title>
        <authorList>
            <person name="Kalkreuter E."/>
            <person name="Kautsar S.A."/>
            <person name="Yang D."/>
            <person name="Bader C.D."/>
            <person name="Teijaro C.N."/>
            <person name="Fluegel L."/>
            <person name="Davis C.M."/>
            <person name="Simpson J.R."/>
            <person name="Lauterbach L."/>
            <person name="Steele A.D."/>
            <person name="Gui C."/>
            <person name="Meng S."/>
            <person name="Li G."/>
            <person name="Viehrig K."/>
            <person name="Ye F."/>
            <person name="Su P."/>
            <person name="Kiefer A.F."/>
            <person name="Nichols A."/>
            <person name="Cepeda A.J."/>
            <person name="Yan W."/>
            <person name="Fan B."/>
            <person name="Jiang Y."/>
            <person name="Adhikari A."/>
            <person name="Zheng C.-J."/>
            <person name="Schuster L."/>
            <person name="Cowan T.M."/>
            <person name="Smanski M.J."/>
            <person name="Chevrette M.G."/>
            <person name="De Carvalho L.P.S."/>
            <person name="Shen B."/>
        </authorList>
    </citation>
    <scope>NUCLEOTIDE SEQUENCE [LARGE SCALE GENOMIC DNA]</scope>
    <source>
        <strain evidence="2 3">NPDC015755</strain>
    </source>
</reference>
<proteinExistence type="predicted"/>
<evidence type="ECO:0000313" key="2">
    <source>
        <dbReference type="EMBL" id="MFF8279702.1"/>
    </source>
</evidence>
<name>A0ABW6YIL7_9ACTN</name>
<dbReference type="EMBL" id="JBIBSM010000016">
    <property type="protein sequence ID" value="MFF8279702.1"/>
    <property type="molecule type" value="Genomic_DNA"/>
</dbReference>
<organism evidence="2 3">
    <name type="scientific">Streptomyces lateritius</name>
    <dbReference type="NCBI Taxonomy" id="67313"/>
    <lineage>
        <taxon>Bacteria</taxon>
        <taxon>Bacillati</taxon>
        <taxon>Actinomycetota</taxon>
        <taxon>Actinomycetes</taxon>
        <taxon>Kitasatosporales</taxon>
        <taxon>Streptomycetaceae</taxon>
        <taxon>Streptomyces</taxon>
    </lineage>
</organism>
<comment type="caution">
    <text evidence="2">The sequence shown here is derived from an EMBL/GenBank/DDBJ whole genome shotgun (WGS) entry which is preliminary data.</text>
</comment>
<keyword evidence="3" id="KW-1185">Reference proteome</keyword>
<protein>
    <submittedName>
        <fullName evidence="2">Uncharacterized protein</fullName>
    </submittedName>
</protein>
<evidence type="ECO:0000256" key="1">
    <source>
        <dbReference type="SAM" id="MobiDB-lite"/>
    </source>
</evidence>
<feature type="compositionally biased region" description="Polar residues" evidence="1">
    <location>
        <begin position="26"/>
        <end position="40"/>
    </location>
</feature>
<accession>A0ABW6YIL7</accession>
<evidence type="ECO:0000313" key="3">
    <source>
        <dbReference type="Proteomes" id="UP001603013"/>
    </source>
</evidence>
<gene>
    <name evidence="2" type="ORF">ACF05T_26935</name>
</gene>
<sequence length="40" mass="4481">MLGLNSLLAEVNNLQRVRGLQPQPPQNLRGQQGTTSFTFR</sequence>
<dbReference type="Proteomes" id="UP001603013">
    <property type="component" value="Unassembled WGS sequence"/>
</dbReference>